<feature type="domain" description="Thioredoxin" evidence="5">
    <location>
        <begin position="276"/>
        <end position="414"/>
    </location>
</feature>
<dbReference type="Gene3D" id="3.40.30.10">
    <property type="entry name" value="Glutaredoxin"/>
    <property type="match status" value="1"/>
</dbReference>
<dbReference type="GO" id="GO:0016491">
    <property type="term" value="F:oxidoreductase activity"/>
    <property type="evidence" value="ECO:0007669"/>
    <property type="project" value="InterPro"/>
</dbReference>
<dbReference type="GO" id="GO:0030313">
    <property type="term" value="C:cell envelope"/>
    <property type="evidence" value="ECO:0007669"/>
    <property type="project" value="UniProtKB-SubCell"/>
</dbReference>
<dbReference type="Pfam" id="PF14289">
    <property type="entry name" value="DUF4369"/>
    <property type="match status" value="1"/>
</dbReference>
<gene>
    <name evidence="6" type="ORF">CLV99_4051</name>
</gene>
<dbReference type="PANTHER" id="PTHR42852">
    <property type="entry name" value="THIOL:DISULFIDE INTERCHANGE PROTEIN DSBE"/>
    <property type="match status" value="1"/>
</dbReference>
<dbReference type="AlphaFoldDB" id="A0A4R6W8S2"/>
<evidence type="ECO:0000256" key="4">
    <source>
        <dbReference type="ARBA" id="ARBA00023284"/>
    </source>
</evidence>
<name>A0A4R6W8S2_9SPHI</name>
<keyword evidence="2" id="KW-0201">Cytochrome c-type biogenesis</keyword>
<dbReference type="InterPro" id="IPR000866">
    <property type="entry name" value="AhpC/TSA"/>
</dbReference>
<evidence type="ECO:0000259" key="5">
    <source>
        <dbReference type="PROSITE" id="PS51352"/>
    </source>
</evidence>
<dbReference type="PANTHER" id="PTHR42852:SF6">
    <property type="entry name" value="THIOL:DISULFIDE INTERCHANGE PROTEIN DSBE"/>
    <property type="match status" value="1"/>
</dbReference>
<evidence type="ECO:0000256" key="3">
    <source>
        <dbReference type="ARBA" id="ARBA00023157"/>
    </source>
</evidence>
<keyword evidence="3" id="KW-1015">Disulfide bond</keyword>
<dbReference type="InterPro" id="IPR036249">
    <property type="entry name" value="Thioredoxin-like_sf"/>
</dbReference>
<keyword evidence="4" id="KW-0676">Redox-active center</keyword>
<comment type="subcellular location">
    <subcellularLocation>
        <location evidence="1">Cell envelope</location>
    </subcellularLocation>
</comment>
<dbReference type="PROSITE" id="PS51352">
    <property type="entry name" value="THIOREDOXIN_2"/>
    <property type="match status" value="1"/>
</dbReference>
<organism evidence="6 7">
    <name type="scientific">Sphingobacterium yanglingense</name>
    <dbReference type="NCBI Taxonomy" id="1437280"/>
    <lineage>
        <taxon>Bacteria</taxon>
        <taxon>Pseudomonadati</taxon>
        <taxon>Bacteroidota</taxon>
        <taxon>Sphingobacteriia</taxon>
        <taxon>Sphingobacteriales</taxon>
        <taxon>Sphingobacteriaceae</taxon>
        <taxon>Sphingobacterium</taxon>
    </lineage>
</organism>
<sequence>MIQFYRFLLVAVFFSLSFYSYAQIFEPFTINGLGKTGAEKVYLMYYAFDDGSQIIDSTTIHSGKFSFKGEIEGPCYGGVLFGDDFNTASQRWADKKNIWFTLFKGETIISFEGDKHKIIGSNKGLESQRIFEKLKQEKREVFKSQEFRSEAEEGLKLLEELKELDSSVYVRFKKDPKRFLDRTGNKAIDDKVNLIRKRNELLNKKYGRMEDLNRSVIKEFISSYPEDEYGLYQFKEYVNGTDNYEEAIELYSLLAKNLQGSNVGLKLKQLIGTFQITTGVSAENFSQADPDGKLINLSDYKGKYVLVDFWASWCVPCRGENPTLVKAYDQFNARNFEILGVSLDSKKENWLDAIKQDGLVWKHVSDLKGWKNAVAVQYGIRAVPSNFLIDPTGKIIAQDLRGQALLDFLTKTLN</sequence>
<dbReference type="EMBL" id="SNYV01000017">
    <property type="protein sequence ID" value="TDQ75446.1"/>
    <property type="molecule type" value="Genomic_DNA"/>
</dbReference>
<dbReference type="OrthoDB" id="6399635at2"/>
<dbReference type="GO" id="GO:0017004">
    <property type="term" value="P:cytochrome complex assembly"/>
    <property type="evidence" value="ECO:0007669"/>
    <property type="project" value="UniProtKB-KW"/>
</dbReference>
<evidence type="ECO:0000313" key="7">
    <source>
        <dbReference type="Proteomes" id="UP000295292"/>
    </source>
</evidence>
<dbReference type="Pfam" id="PF00578">
    <property type="entry name" value="AhpC-TSA"/>
    <property type="match status" value="1"/>
</dbReference>
<dbReference type="PROSITE" id="PS00194">
    <property type="entry name" value="THIOREDOXIN_1"/>
    <property type="match status" value="1"/>
</dbReference>
<protein>
    <submittedName>
        <fullName evidence="6">Peroxiredoxin</fullName>
    </submittedName>
</protein>
<dbReference type="GO" id="GO:0016209">
    <property type="term" value="F:antioxidant activity"/>
    <property type="evidence" value="ECO:0007669"/>
    <property type="project" value="InterPro"/>
</dbReference>
<evidence type="ECO:0000313" key="6">
    <source>
        <dbReference type="EMBL" id="TDQ75446.1"/>
    </source>
</evidence>
<keyword evidence="7" id="KW-1185">Reference proteome</keyword>
<dbReference type="InterPro" id="IPR013766">
    <property type="entry name" value="Thioredoxin_domain"/>
</dbReference>
<reference evidence="6 7" key="1">
    <citation type="submission" date="2019-03" db="EMBL/GenBank/DDBJ databases">
        <title>Genomic Encyclopedia of Archaeal and Bacterial Type Strains, Phase II (KMG-II): from individual species to whole genera.</title>
        <authorList>
            <person name="Goeker M."/>
        </authorList>
    </citation>
    <scope>NUCLEOTIDE SEQUENCE [LARGE SCALE GENOMIC DNA]</scope>
    <source>
        <strain evidence="6 7">DSM 28353</strain>
    </source>
</reference>
<accession>A0A4R6W8S2</accession>
<dbReference type="InterPro" id="IPR050553">
    <property type="entry name" value="Thioredoxin_ResA/DsbE_sf"/>
</dbReference>
<dbReference type="SUPFAM" id="SSF52833">
    <property type="entry name" value="Thioredoxin-like"/>
    <property type="match status" value="1"/>
</dbReference>
<comment type="caution">
    <text evidence="6">The sequence shown here is derived from an EMBL/GenBank/DDBJ whole genome shotgun (WGS) entry which is preliminary data.</text>
</comment>
<dbReference type="CDD" id="cd02966">
    <property type="entry name" value="TlpA_like_family"/>
    <property type="match status" value="1"/>
</dbReference>
<evidence type="ECO:0000256" key="1">
    <source>
        <dbReference type="ARBA" id="ARBA00004196"/>
    </source>
</evidence>
<evidence type="ECO:0000256" key="2">
    <source>
        <dbReference type="ARBA" id="ARBA00022748"/>
    </source>
</evidence>
<dbReference type="RefSeq" id="WP_133586202.1">
    <property type="nucleotide sequence ID" value="NZ_SNYV01000017.1"/>
</dbReference>
<proteinExistence type="predicted"/>
<dbReference type="InterPro" id="IPR017937">
    <property type="entry name" value="Thioredoxin_CS"/>
</dbReference>
<dbReference type="Proteomes" id="UP000295292">
    <property type="component" value="Unassembled WGS sequence"/>
</dbReference>
<dbReference type="InterPro" id="IPR025380">
    <property type="entry name" value="DUF4369"/>
</dbReference>